<comment type="caution">
    <text evidence="3">The sequence shown here is derived from an EMBL/GenBank/DDBJ whole genome shotgun (WGS) entry which is preliminary data.</text>
</comment>
<dbReference type="AlphaFoldDB" id="A0A544QX10"/>
<organism evidence="3 4">
    <name type="scientific">Peptacetobacter hominis</name>
    <dbReference type="NCBI Taxonomy" id="2743610"/>
    <lineage>
        <taxon>Bacteria</taxon>
        <taxon>Bacillati</taxon>
        <taxon>Bacillota</taxon>
        <taxon>Clostridia</taxon>
        <taxon>Peptostreptococcales</taxon>
        <taxon>Peptostreptococcaceae</taxon>
        <taxon>Peptacetobacter</taxon>
    </lineage>
</organism>
<evidence type="ECO:0000313" key="3">
    <source>
        <dbReference type="EMBL" id="TQQ85211.1"/>
    </source>
</evidence>
<evidence type="ECO:0000313" key="4">
    <source>
        <dbReference type="Proteomes" id="UP000317863"/>
    </source>
</evidence>
<name>A0A544QX10_9FIRM</name>
<dbReference type="InterPro" id="IPR029039">
    <property type="entry name" value="Flavoprotein-like_sf"/>
</dbReference>
<dbReference type="EMBL" id="SGJB01000003">
    <property type="protein sequence ID" value="TQQ85211.1"/>
    <property type="molecule type" value="Genomic_DNA"/>
</dbReference>
<dbReference type="SUPFAM" id="SSF52218">
    <property type="entry name" value="Flavoproteins"/>
    <property type="match status" value="1"/>
</dbReference>
<dbReference type="InterPro" id="IPR051796">
    <property type="entry name" value="ISF_SsuE-like"/>
</dbReference>
<gene>
    <name evidence="3" type="ORF">EXD82_02080</name>
</gene>
<dbReference type="OrthoDB" id="9805976at2"/>
<dbReference type="PANTHER" id="PTHR43278:SF2">
    <property type="entry name" value="IRON-SULFUR FLAVOPROTEIN"/>
    <property type="match status" value="1"/>
</dbReference>
<dbReference type="RefSeq" id="WP_142535268.1">
    <property type="nucleotide sequence ID" value="NZ_SGJB01000003.1"/>
</dbReference>
<reference evidence="3 4" key="1">
    <citation type="submission" date="2019-02" db="EMBL/GenBank/DDBJ databases">
        <title>Peptostreptococcaceae bacterium ZHW00191 nov., a new bacterium isolated from the human gut.</title>
        <authorList>
            <person name="Zhou H.-W."/>
            <person name="Chen X.-J."/>
        </authorList>
    </citation>
    <scope>NUCLEOTIDE SEQUENCE [LARGE SCALE GENOMIC DNA]</scope>
    <source>
        <strain evidence="3 4">ZHW00191</strain>
    </source>
</reference>
<evidence type="ECO:0000256" key="2">
    <source>
        <dbReference type="ARBA" id="ARBA00022643"/>
    </source>
</evidence>
<proteinExistence type="predicted"/>
<sequence length="172" mass="20153">MNLMLSDINIPEVLKDDETCRYIDISKLKIADCLGCFGCWVKTPGRCVIRDDATEVYPLIARSENLIYVTRVVYGSYDETLKRMFERSIPVQQAFIRIHNGETHHVQRNVLPKKAVIIAYGDISDEEKKVFEKLVERNSNNMMITAWKIYFVNENELENKMIEEAEKWKRCL</sequence>
<keyword evidence="1" id="KW-0285">Flavoprotein</keyword>
<protein>
    <submittedName>
        <fullName evidence="3">Flavodoxin family protein</fullName>
    </submittedName>
</protein>
<evidence type="ECO:0000256" key="1">
    <source>
        <dbReference type="ARBA" id="ARBA00022630"/>
    </source>
</evidence>
<accession>A0A544QX10</accession>
<dbReference type="PANTHER" id="PTHR43278">
    <property type="entry name" value="NAD(P)H-DEPENDENT FMN-CONTAINING OXIDOREDUCTASE YWQN-RELATED"/>
    <property type="match status" value="1"/>
</dbReference>
<keyword evidence="2" id="KW-0288">FMN</keyword>
<keyword evidence="4" id="KW-1185">Reference proteome</keyword>
<dbReference type="Proteomes" id="UP000317863">
    <property type="component" value="Unassembled WGS sequence"/>
</dbReference>
<dbReference type="Gene3D" id="3.40.50.360">
    <property type="match status" value="1"/>
</dbReference>